<dbReference type="AlphaFoldDB" id="A0A7Z0RWF1"/>
<evidence type="ECO:0000313" key="2">
    <source>
        <dbReference type="Proteomes" id="UP000586119"/>
    </source>
</evidence>
<evidence type="ECO:0000313" key="1">
    <source>
        <dbReference type="EMBL" id="NYS62170.1"/>
    </source>
</evidence>
<dbReference type="EMBL" id="JACCDF010000016">
    <property type="protein sequence ID" value="NYS62170.1"/>
    <property type="molecule type" value="Genomic_DNA"/>
</dbReference>
<organism evidence="1 2">
    <name type="scientific">Vreelandella salicampi</name>
    <dbReference type="NCBI Taxonomy" id="1449798"/>
    <lineage>
        <taxon>Bacteria</taxon>
        <taxon>Pseudomonadati</taxon>
        <taxon>Pseudomonadota</taxon>
        <taxon>Gammaproteobacteria</taxon>
        <taxon>Oceanospirillales</taxon>
        <taxon>Halomonadaceae</taxon>
        <taxon>Vreelandella</taxon>
    </lineage>
</organism>
<dbReference type="InterPro" id="IPR012347">
    <property type="entry name" value="Ferritin-like"/>
</dbReference>
<name>A0A7Z0RWF1_9GAMM</name>
<dbReference type="RefSeq" id="WP_179931432.1">
    <property type="nucleotide sequence ID" value="NZ_JACCDF010000016.1"/>
</dbReference>
<sequence>MRYNQVKDLVVWAADFHARMAQQFSDAAEEANSERLKMALTYLSSRELRMKTGLEDIFSDGSDHRDVLNTWFDDPTDFPQPPKLEKLVESADYNSVDVAMQTVIEAHKTLQALYEYRSDKAAIEPEEEFFTSLAQGHEAEVRLIVTSLEEFTDL</sequence>
<reference evidence="1 2" key="1">
    <citation type="journal article" date="2015" name="Int. J. Syst. Evol. Microbiol.">
        <title>Halomonas salicampi sp. nov., a halotolerant and alkalitolerant bacterium isolated from a saltern soil.</title>
        <authorList>
            <person name="Lee J.C."/>
            <person name="Kim Y.S."/>
            <person name="Yun B.S."/>
            <person name="Whang K.S."/>
        </authorList>
    </citation>
    <scope>NUCLEOTIDE SEQUENCE [LARGE SCALE GENOMIC DNA]</scope>
    <source>
        <strain evidence="1 2">BH103</strain>
    </source>
</reference>
<accession>A0A7Z0RWF1</accession>
<protein>
    <submittedName>
        <fullName evidence="1">2-hydroxyacyl-CoA dehydratase</fullName>
    </submittedName>
</protein>
<keyword evidence="2" id="KW-1185">Reference proteome</keyword>
<comment type="caution">
    <text evidence="1">The sequence shown here is derived from an EMBL/GenBank/DDBJ whole genome shotgun (WGS) entry which is preliminary data.</text>
</comment>
<dbReference type="Gene3D" id="1.20.1260.10">
    <property type="match status" value="1"/>
</dbReference>
<proteinExistence type="predicted"/>
<dbReference type="Proteomes" id="UP000586119">
    <property type="component" value="Unassembled WGS sequence"/>
</dbReference>
<gene>
    <name evidence="1" type="ORF">HZS81_15540</name>
</gene>